<dbReference type="EC" id="2.7.13.3" evidence="3"/>
<dbReference type="InterPro" id="IPR036890">
    <property type="entry name" value="HATPase_C_sf"/>
</dbReference>
<dbReference type="InterPro" id="IPR036097">
    <property type="entry name" value="HisK_dim/P_sf"/>
</dbReference>
<evidence type="ECO:0000256" key="1">
    <source>
        <dbReference type="ARBA" id="ARBA00000085"/>
    </source>
</evidence>
<proteinExistence type="predicted"/>
<protein>
    <recommendedName>
        <fullName evidence="3">histidine kinase</fullName>
        <ecNumber evidence="3">2.7.13.3</ecNumber>
    </recommendedName>
</protein>
<dbReference type="Gene3D" id="3.30.565.10">
    <property type="entry name" value="Histidine kinase-like ATPase, C-terminal domain"/>
    <property type="match status" value="1"/>
</dbReference>
<evidence type="ECO:0000256" key="6">
    <source>
        <dbReference type="ARBA" id="ARBA00023012"/>
    </source>
</evidence>
<keyword evidence="11" id="KW-0238">DNA-binding</keyword>
<dbReference type="AlphaFoldDB" id="A0A7Y9EZ78"/>
<name>A0A7Y9EZ78_9ACTN</name>
<feature type="domain" description="Response regulatory" evidence="10">
    <location>
        <begin position="11"/>
        <end position="126"/>
    </location>
</feature>
<dbReference type="CDD" id="cd00082">
    <property type="entry name" value="HisKA"/>
    <property type="match status" value="1"/>
</dbReference>
<dbReference type="InterPro" id="IPR003594">
    <property type="entry name" value="HATPase_dom"/>
</dbReference>
<dbReference type="PRINTS" id="PR00344">
    <property type="entry name" value="BCTRLSENSOR"/>
</dbReference>
<dbReference type="RefSeq" id="WP_179614567.1">
    <property type="nucleotide sequence ID" value="NZ_CP059163.1"/>
</dbReference>
<dbReference type="Gene3D" id="1.10.287.130">
    <property type="match status" value="1"/>
</dbReference>
<dbReference type="InterPro" id="IPR003661">
    <property type="entry name" value="HisK_dim/P_dom"/>
</dbReference>
<dbReference type="InterPro" id="IPR001789">
    <property type="entry name" value="Sig_transdc_resp-reg_receiver"/>
</dbReference>
<evidence type="ECO:0000313" key="11">
    <source>
        <dbReference type="EMBL" id="NYD56702.1"/>
    </source>
</evidence>
<evidence type="ECO:0000256" key="7">
    <source>
        <dbReference type="PROSITE-ProRule" id="PRU00169"/>
    </source>
</evidence>
<dbReference type="SMART" id="SM00388">
    <property type="entry name" value="HisKA"/>
    <property type="match status" value="1"/>
</dbReference>
<keyword evidence="6" id="KW-0902">Two-component regulatory system</keyword>
<dbReference type="SUPFAM" id="SSF47384">
    <property type="entry name" value="Homodimeric domain of signal transducing histidine kinase"/>
    <property type="match status" value="1"/>
</dbReference>
<dbReference type="Pfam" id="PF02518">
    <property type="entry name" value="HATPase_c"/>
    <property type="match status" value="1"/>
</dbReference>
<comment type="subcellular location">
    <subcellularLocation>
        <location evidence="2">Cell membrane</location>
    </subcellularLocation>
</comment>
<evidence type="ECO:0000256" key="2">
    <source>
        <dbReference type="ARBA" id="ARBA00004236"/>
    </source>
</evidence>
<keyword evidence="4 7" id="KW-0597">Phosphoprotein</keyword>
<evidence type="ECO:0000259" key="10">
    <source>
        <dbReference type="PROSITE" id="PS50110"/>
    </source>
</evidence>
<feature type="compositionally biased region" description="Basic and acidic residues" evidence="8">
    <location>
        <begin position="147"/>
        <end position="158"/>
    </location>
</feature>
<feature type="modified residue" description="4-aspartylphosphate" evidence="7">
    <location>
        <position position="61"/>
    </location>
</feature>
<comment type="catalytic activity">
    <reaction evidence="1">
        <text>ATP + protein L-histidine = ADP + protein N-phospho-L-histidine.</text>
        <dbReference type="EC" id="2.7.13.3"/>
    </reaction>
</comment>
<keyword evidence="12" id="KW-1185">Reference proteome</keyword>
<dbReference type="Gene3D" id="3.40.50.2300">
    <property type="match status" value="1"/>
</dbReference>
<evidence type="ECO:0000313" key="12">
    <source>
        <dbReference type="Proteomes" id="UP000516957"/>
    </source>
</evidence>
<dbReference type="PROSITE" id="PS50109">
    <property type="entry name" value="HIS_KIN"/>
    <property type="match status" value="1"/>
</dbReference>
<dbReference type="SUPFAM" id="SSF55874">
    <property type="entry name" value="ATPase domain of HSP90 chaperone/DNA topoisomerase II/histidine kinase"/>
    <property type="match status" value="1"/>
</dbReference>
<evidence type="ECO:0000256" key="3">
    <source>
        <dbReference type="ARBA" id="ARBA00012438"/>
    </source>
</evidence>
<organism evidence="11 12">
    <name type="scientific">Nocardioides marinisabuli</name>
    <dbReference type="NCBI Taxonomy" id="419476"/>
    <lineage>
        <taxon>Bacteria</taxon>
        <taxon>Bacillati</taxon>
        <taxon>Actinomycetota</taxon>
        <taxon>Actinomycetes</taxon>
        <taxon>Propionibacteriales</taxon>
        <taxon>Nocardioidaceae</taxon>
        <taxon>Nocardioides</taxon>
    </lineage>
</organism>
<dbReference type="Proteomes" id="UP000516957">
    <property type="component" value="Unassembled WGS sequence"/>
</dbReference>
<feature type="region of interest" description="Disordered" evidence="8">
    <location>
        <begin position="126"/>
        <end position="185"/>
    </location>
</feature>
<feature type="compositionally biased region" description="Low complexity" evidence="8">
    <location>
        <begin position="162"/>
        <end position="182"/>
    </location>
</feature>
<dbReference type="SMART" id="SM00387">
    <property type="entry name" value="HATPase_c"/>
    <property type="match status" value="1"/>
</dbReference>
<dbReference type="SMART" id="SM00448">
    <property type="entry name" value="REC"/>
    <property type="match status" value="1"/>
</dbReference>
<feature type="domain" description="Histidine kinase" evidence="9">
    <location>
        <begin position="298"/>
        <end position="509"/>
    </location>
</feature>
<dbReference type="SUPFAM" id="SSF52172">
    <property type="entry name" value="CheY-like"/>
    <property type="match status" value="1"/>
</dbReference>
<reference evidence="11 12" key="1">
    <citation type="submission" date="2020-07" db="EMBL/GenBank/DDBJ databases">
        <title>Sequencing the genomes of 1000 actinobacteria strains.</title>
        <authorList>
            <person name="Klenk H.-P."/>
        </authorList>
    </citation>
    <scope>NUCLEOTIDE SEQUENCE [LARGE SCALE GENOMIC DNA]</scope>
    <source>
        <strain evidence="11 12">DSM 18965</strain>
    </source>
</reference>
<dbReference type="InterPro" id="IPR005467">
    <property type="entry name" value="His_kinase_dom"/>
</dbReference>
<keyword evidence="5 11" id="KW-0418">Kinase</keyword>
<evidence type="ECO:0000259" key="9">
    <source>
        <dbReference type="PROSITE" id="PS50109"/>
    </source>
</evidence>
<dbReference type="GO" id="GO:0003677">
    <property type="term" value="F:DNA binding"/>
    <property type="evidence" value="ECO:0007669"/>
    <property type="project" value="UniProtKB-KW"/>
</dbReference>
<dbReference type="EMBL" id="JACCBE010000001">
    <property type="protein sequence ID" value="NYD56702.1"/>
    <property type="molecule type" value="Genomic_DNA"/>
</dbReference>
<dbReference type="PROSITE" id="PS50110">
    <property type="entry name" value="RESPONSE_REGULATORY"/>
    <property type="match status" value="1"/>
</dbReference>
<dbReference type="GO" id="GO:0000155">
    <property type="term" value="F:phosphorelay sensor kinase activity"/>
    <property type="evidence" value="ECO:0007669"/>
    <property type="project" value="InterPro"/>
</dbReference>
<evidence type="ECO:0000256" key="4">
    <source>
        <dbReference type="ARBA" id="ARBA00022553"/>
    </source>
</evidence>
<evidence type="ECO:0000256" key="8">
    <source>
        <dbReference type="SAM" id="MobiDB-lite"/>
    </source>
</evidence>
<dbReference type="InterPro" id="IPR004358">
    <property type="entry name" value="Sig_transdc_His_kin-like_C"/>
</dbReference>
<dbReference type="GO" id="GO:0005886">
    <property type="term" value="C:plasma membrane"/>
    <property type="evidence" value="ECO:0007669"/>
    <property type="project" value="UniProtKB-SubCell"/>
</dbReference>
<dbReference type="PANTHER" id="PTHR43547:SF2">
    <property type="entry name" value="HYBRID SIGNAL TRANSDUCTION HISTIDINE KINASE C"/>
    <property type="match status" value="1"/>
</dbReference>
<dbReference type="InterPro" id="IPR011006">
    <property type="entry name" value="CheY-like_superfamily"/>
</dbReference>
<dbReference type="Pfam" id="PF00072">
    <property type="entry name" value="Response_reg"/>
    <property type="match status" value="1"/>
</dbReference>
<comment type="caution">
    <text evidence="11">The sequence shown here is derived from an EMBL/GenBank/DDBJ whole genome shotgun (WGS) entry which is preliminary data.</text>
</comment>
<keyword evidence="5 11" id="KW-0808">Transferase</keyword>
<dbReference type="Pfam" id="PF00512">
    <property type="entry name" value="HisKA"/>
    <property type="match status" value="1"/>
</dbReference>
<evidence type="ECO:0000256" key="5">
    <source>
        <dbReference type="ARBA" id="ARBA00022777"/>
    </source>
</evidence>
<sequence>MSAAARARPLRVVIIDDTADLRELLRLALGRGGYDVVGEAGDGRRGIEVVREQRPDLVLLDLSMPVMDGLEALPSIRRSVPRAKVVVLSGFGATQMSERALAVGADGYVQKGASLDSILDYVGEMTSGAPSPRAPHSLSVVPPLEESESRIHPAREDDGSPGEEAAGAAGAAGAPEPVEQAPRNPASASQISWWQALSMAPMGILELADEPLFRIVFANTTAQRLLGSSASPGTPLGFTSGPLATLVAYHRLDADASFEVELDGATVRATMRRTGWSVLVFLDSASDDVGLLRRAIATTAHEIRGPVAVICGIAETSEWGEDDLGPEVRARLMGSVARQARMLDSITADLLTAAQIQRGTLRFDLRPVRPRQVVESLVHDRYRGDPDPVVEVRVDDDREVRVDPLRLEQMVGNLLGNALKYGRAPFLVHVRGEDDRVCIDVVDHGPGVPEGFRDDLFREFTRASGTVATGTGLGLYVVRTLAEAQDATVGYAPGRYGGSVFTISLAAVEAPSLPEPPVEGVGDSSE</sequence>
<dbReference type="PANTHER" id="PTHR43547">
    <property type="entry name" value="TWO-COMPONENT HISTIDINE KINASE"/>
    <property type="match status" value="1"/>
</dbReference>
<gene>
    <name evidence="11" type="ORF">BKA08_000940</name>
</gene>
<accession>A0A7Y9EZ78</accession>